<organism evidence="2 3">
    <name type="scientific">Nephila pilipes</name>
    <name type="common">Giant wood spider</name>
    <name type="synonym">Nephila maculata</name>
    <dbReference type="NCBI Taxonomy" id="299642"/>
    <lineage>
        <taxon>Eukaryota</taxon>
        <taxon>Metazoa</taxon>
        <taxon>Ecdysozoa</taxon>
        <taxon>Arthropoda</taxon>
        <taxon>Chelicerata</taxon>
        <taxon>Arachnida</taxon>
        <taxon>Araneae</taxon>
        <taxon>Araneomorphae</taxon>
        <taxon>Entelegynae</taxon>
        <taxon>Araneoidea</taxon>
        <taxon>Nephilidae</taxon>
        <taxon>Nephila</taxon>
    </lineage>
</organism>
<dbReference type="Pfam" id="PF15002">
    <property type="entry name" value="ERK-JNK_inhib"/>
    <property type="match status" value="1"/>
</dbReference>
<protein>
    <submittedName>
        <fullName evidence="2">Coiled-coil domain-containing protein 134</fullName>
    </submittedName>
</protein>
<accession>A0A8X6TSF7</accession>
<dbReference type="EMBL" id="BMAW01063278">
    <property type="protein sequence ID" value="GFT39481.1"/>
    <property type="molecule type" value="Genomic_DNA"/>
</dbReference>
<dbReference type="AlphaFoldDB" id="A0A8X6TSF7"/>
<evidence type="ECO:0000256" key="1">
    <source>
        <dbReference type="SAM" id="MobiDB-lite"/>
    </source>
</evidence>
<reference evidence="2" key="1">
    <citation type="submission" date="2020-08" db="EMBL/GenBank/DDBJ databases">
        <title>Multicomponent nature underlies the extraordinary mechanical properties of spider dragline silk.</title>
        <authorList>
            <person name="Kono N."/>
            <person name="Nakamura H."/>
            <person name="Mori M."/>
            <person name="Yoshida Y."/>
            <person name="Ohtoshi R."/>
            <person name="Malay A.D."/>
            <person name="Moran D.A.P."/>
            <person name="Tomita M."/>
            <person name="Numata K."/>
            <person name="Arakawa K."/>
        </authorList>
    </citation>
    <scope>NUCLEOTIDE SEQUENCE</scope>
</reference>
<evidence type="ECO:0000313" key="3">
    <source>
        <dbReference type="Proteomes" id="UP000887013"/>
    </source>
</evidence>
<comment type="caution">
    <text evidence="2">The sequence shown here is derived from an EMBL/GenBank/DDBJ whole genome shotgun (WGS) entry which is preliminary data.</text>
</comment>
<dbReference type="OrthoDB" id="5854099at2759"/>
<dbReference type="PANTHER" id="PTHR14735">
    <property type="entry name" value="COILED-COIL DOMAIN-CONTAINING PROTEIN 134"/>
    <property type="match status" value="1"/>
</dbReference>
<gene>
    <name evidence="2" type="primary">Ccdc134</name>
    <name evidence="2" type="ORF">NPIL_560893</name>
</gene>
<sequence>MKIKSKKAVEPPCSQFRIIFEVFCDSQTQSTTVESDPEVKPEKLKMTRENLFKAAFLEARMHQKDAIKSVLRFENYEKQYKITGKALEKIFEVVAAGKVIVENSDYIPGSNLPLNETVAAALSQIVDNTAMFGDFQLKLPDITDRIMKNHPDWMVLMKWAIGFSNSTGIFDPKTTEMIDLLCQEMNLIERKDNFINPYRKYDEKVTTPSNSVQPKQKKMNIKKGPRMSKPRRAEL</sequence>
<feature type="compositionally biased region" description="Basic residues" evidence="1">
    <location>
        <begin position="215"/>
        <end position="235"/>
    </location>
</feature>
<dbReference type="PANTHER" id="PTHR14735:SF1">
    <property type="entry name" value="COILED-COIL DOMAIN-CONTAINING PROTEIN 134"/>
    <property type="match status" value="1"/>
</dbReference>
<keyword evidence="3" id="KW-1185">Reference proteome</keyword>
<proteinExistence type="predicted"/>
<name>A0A8X6TSF7_NEPPI</name>
<dbReference type="Proteomes" id="UP000887013">
    <property type="component" value="Unassembled WGS sequence"/>
</dbReference>
<feature type="region of interest" description="Disordered" evidence="1">
    <location>
        <begin position="204"/>
        <end position="235"/>
    </location>
</feature>
<evidence type="ECO:0000313" key="2">
    <source>
        <dbReference type="EMBL" id="GFT39481.1"/>
    </source>
</evidence>
<dbReference type="InterPro" id="IPR026321">
    <property type="entry name" value="CC134"/>
</dbReference>